<comment type="subcellular location">
    <subcellularLocation>
        <location evidence="1">Cell membrane</location>
        <topology evidence="1">Multi-pass membrane protein</topology>
    </subcellularLocation>
</comment>
<evidence type="ECO:0000313" key="11">
    <source>
        <dbReference type="Proteomes" id="UP000229753"/>
    </source>
</evidence>
<feature type="transmembrane region" description="Helical" evidence="8">
    <location>
        <begin position="166"/>
        <end position="192"/>
    </location>
</feature>
<keyword evidence="4" id="KW-0808">Transferase</keyword>
<feature type="transmembrane region" description="Helical" evidence="8">
    <location>
        <begin position="88"/>
        <end position="106"/>
    </location>
</feature>
<feature type="transmembrane region" description="Helical" evidence="8">
    <location>
        <begin position="304"/>
        <end position="323"/>
    </location>
</feature>
<evidence type="ECO:0000259" key="9">
    <source>
        <dbReference type="Pfam" id="PF13231"/>
    </source>
</evidence>
<keyword evidence="7 8" id="KW-0472">Membrane</keyword>
<evidence type="ECO:0000256" key="4">
    <source>
        <dbReference type="ARBA" id="ARBA00022679"/>
    </source>
</evidence>
<evidence type="ECO:0000256" key="2">
    <source>
        <dbReference type="ARBA" id="ARBA00022475"/>
    </source>
</evidence>
<evidence type="ECO:0000256" key="8">
    <source>
        <dbReference type="SAM" id="Phobius"/>
    </source>
</evidence>
<accession>A0A2M7TKT0</accession>
<dbReference type="AlphaFoldDB" id="A0A2M7TKT0"/>
<dbReference type="EMBL" id="PFNO01000171">
    <property type="protein sequence ID" value="PIZ47485.1"/>
    <property type="molecule type" value="Genomic_DNA"/>
</dbReference>
<dbReference type="GO" id="GO:0009103">
    <property type="term" value="P:lipopolysaccharide biosynthetic process"/>
    <property type="evidence" value="ECO:0007669"/>
    <property type="project" value="UniProtKB-ARBA"/>
</dbReference>
<keyword evidence="6 8" id="KW-1133">Transmembrane helix</keyword>
<organism evidence="10 11">
    <name type="scientific">Candidatus Woesebacteria bacterium CG_4_10_14_0_2_um_filter_39_14</name>
    <dbReference type="NCBI Taxonomy" id="1975054"/>
    <lineage>
        <taxon>Bacteria</taxon>
        <taxon>Candidatus Woeseibacteriota</taxon>
    </lineage>
</organism>
<evidence type="ECO:0000256" key="3">
    <source>
        <dbReference type="ARBA" id="ARBA00022676"/>
    </source>
</evidence>
<keyword evidence="2" id="KW-1003">Cell membrane</keyword>
<dbReference type="InterPro" id="IPR050297">
    <property type="entry name" value="LipidA_mod_glycosyltrf_83"/>
</dbReference>
<feature type="transmembrane region" description="Helical" evidence="8">
    <location>
        <begin position="112"/>
        <end position="131"/>
    </location>
</feature>
<comment type="caution">
    <text evidence="10">The sequence shown here is derived from an EMBL/GenBank/DDBJ whole genome shotgun (WGS) entry which is preliminary data.</text>
</comment>
<sequence length="496" mass="57542">MIFKFLKKNYLFLIIFFVGMFFRIYKPLQFYMYAHDQDLAGWIVKDILVNKHLRLIGQETSSQGVFIGPLFYYLQIPFYLLTNMDPSGTILLVTLLGALTIFSFFFCFSKMFGNKVGVIASFIYAVTLYYVNTDREVVPTMPVHLWSVWFFYGTWLILKGRSRAHALLGFLIGIIWNFNLALAILIPLIVVAQILSKIRVNFKHLFFGIVVFVVTMSPFFVFEARHSLRQTKAIILSLITPKDYTAETSRGLAKLDRVLQLVHKNVNSIYWGPIRPIPDHWTLYLLIIIFVFLLIKRIIPKDLCLIMSLWLLIYIGFFSVNSINVSEYYLNGMNIIWIAIISLWLNYLLKKKNSFKRKAAVFLLVVFAGLNVYGLLIKSVNRSGYLERKAIVRFIKEDSEKRGYPCVSVSYITTPGNDFGYRYFYWLEKMHVNRPLSGSPVYTIVFPHSLVDRIDRSFGALGLVLPDYTRYNKVAVDRSCLGENQNLTDPMFGYTQ</sequence>
<evidence type="ECO:0000256" key="6">
    <source>
        <dbReference type="ARBA" id="ARBA00022989"/>
    </source>
</evidence>
<feature type="transmembrane region" description="Helical" evidence="8">
    <location>
        <begin position="359"/>
        <end position="377"/>
    </location>
</feature>
<keyword evidence="5 8" id="KW-0812">Transmembrane</keyword>
<evidence type="ECO:0000256" key="1">
    <source>
        <dbReference type="ARBA" id="ARBA00004651"/>
    </source>
</evidence>
<dbReference type="InterPro" id="IPR038731">
    <property type="entry name" value="RgtA/B/C-like"/>
</dbReference>
<dbReference type="GO" id="GO:0005886">
    <property type="term" value="C:plasma membrane"/>
    <property type="evidence" value="ECO:0007669"/>
    <property type="project" value="UniProtKB-SubCell"/>
</dbReference>
<dbReference type="GO" id="GO:0016763">
    <property type="term" value="F:pentosyltransferase activity"/>
    <property type="evidence" value="ECO:0007669"/>
    <property type="project" value="TreeGrafter"/>
</dbReference>
<feature type="transmembrane region" description="Helical" evidence="8">
    <location>
        <begin position="143"/>
        <end position="160"/>
    </location>
</feature>
<feature type="transmembrane region" description="Helical" evidence="8">
    <location>
        <begin position="281"/>
        <end position="299"/>
    </location>
</feature>
<feature type="transmembrane region" description="Helical" evidence="8">
    <location>
        <begin position="204"/>
        <end position="222"/>
    </location>
</feature>
<dbReference type="Pfam" id="PF13231">
    <property type="entry name" value="PMT_2"/>
    <property type="match status" value="1"/>
</dbReference>
<name>A0A2M7TKT0_9BACT</name>
<evidence type="ECO:0000256" key="7">
    <source>
        <dbReference type="ARBA" id="ARBA00023136"/>
    </source>
</evidence>
<evidence type="ECO:0000256" key="5">
    <source>
        <dbReference type="ARBA" id="ARBA00022692"/>
    </source>
</evidence>
<feature type="transmembrane region" description="Helical" evidence="8">
    <location>
        <begin position="329"/>
        <end position="347"/>
    </location>
</feature>
<protein>
    <recommendedName>
        <fullName evidence="9">Glycosyltransferase RgtA/B/C/D-like domain-containing protein</fullName>
    </recommendedName>
</protein>
<keyword evidence="3" id="KW-0328">Glycosyltransferase</keyword>
<dbReference type="PANTHER" id="PTHR33908">
    <property type="entry name" value="MANNOSYLTRANSFERASE YKCB-RELATED"/>
    <property type="match status" value="1"/>
</dbReference>
<reference evidence="11" key="1">
    <citation type="submission" date="2017-09" db="EMBL/GenBank/DDBJ databases">
        <title>Depth-based differentiation of microbial function through sediment-hosted aquifers and enrichment of novel symbionts in the deep terrestrial subsurface.</title>
        <authorList>
            <person name="Probst A.J."/>
            <person name="Ladd B."/>
            <person name="Jarett J.K."/>
            <person name="Geller-Mcgrath D.E."/>
            <person name="Sieber C.M.K."/>
            <person name="Emerson J.B."/>
            <person name="Anantharaman K."/>
            <person name="Thomas B.C."/>
            <person name="Malmstrom R."/>
            <person name="Stieglmeier M."/>
            <person name="Klingl A."/>
            <person name="Woyke T."/>
            <person name="Ryan C.M."/>
            <person name="Banfield J.F."/>
        </authorList>
    </citation>
    <scope>NUCLEOTIDE SEQUENCE [LARGE SCALE GENOMIC DNA]</scope>
</reference>
<gene>
    <name evidence="10" type="ORF">COY29_05135</name>
</gene>
<dbReference type="Proteomes" id="UP000229753">
    <property type="component" value="Unassembled WGS sequence"/>
</dbReference>
<feature type="domain" description="Glycosyltransferase RgtA/B/C/D-like" evidence="9">
    <location>
        <begin position="69"/>
        <end position="219"/>
    </location>
</feature>
<feature type="transmembrane region" description="Helical" evidence="8">
    <location>
        <begin position="9"/>
        <end position="25"/>
    </location>
</feature>
<proteinExistence type="predicted"/>
<evidence type="ECO:0000313" key="10">
    <source>
        <dbReference type="EMBL" id="PIZ47485.1"/>
    </source>
</evidence>
<dbReference type="PANTHER" id="PTHR33908:SF11">
    <property type="entry name" value="MEMBRANE PROTEIN"/>
    <property type="match status" value="1"/>
</dbReference>